<dbReference type="RefSeq" id="XP_035698770.1">
    <property type="nucleotide sequence ID" value="XM_035842877.1"/>
</dbReference>
<gene>
    <name evidence="2" type="primary">LOC118431635</name>
</gene>
<reference evidence="2" key="2">
    <citation type="submission" date="2025-08" db="UniProtKB">
        <authorList>
            <consortium name="RefSeq"/>
        </authorList>
    </citation>
    <scope>IDENTIFICATION</scope>
    <source>
        <strain evidence="2">S238N-H82</strain>
        <tissue evidence="2">Testes</tissue>
    </source>
</reference>
<accession>A0A9J7MGF6</accession>
<evidence type="ECO:0000313" key="2">
    <source>
        <dbReference type="RefSeq" id="XP_035698770.1"/>
    </source>
</evidence>
<proteinExistence type="predicted"/>
<protein>
    <submittedName>
        <fullName evidence="2">Uncharacterized protein LOC118431635</fullName>
    </submittedName>
</protein>
<dbReference type="Proteomes" id="UP000001554">
    <property type="component" value="Chromosome 15"/>
</dbReference>
<organism evidence="1 2">
    <name type="scientific">Branchiostoma floridae</name>
    <name type="common">Florida lancelet</name>
    <name type="synonym">Amphioxus</name>
    <dbReference type="NCBI Taxonomy" id="7739"/>
    <lineage>
        <taxon>Eukaryota</taxon>
        <taxon>Metazoa</taxon>
        <taxon>Chordata</taxon>
        <taxon>Cephalochordata</taxon>
        <taxon>Leptocardii</taxon>
        <taxon>Amphioxiformes</taxon>
        <taxon>Branchiostomatidae</taxon>
        <taxon>Branchiostoma</taxon>
    </lineage>
</organism>
<evidence type="ECO:0000313" key="1">
    <source>
        <dbReference type="Proteomes" id="UP000001554"/>
    </source>
</evidence>
<dbReference type="AlphaFoldDB" id="A0A9J7MGF6"/>
<dbReference type="GeneID" id="118431635"/>
<sequence length="208" mass="22621">MVAAVGFSSFYKRSQTCPNSHLGIPTARFKLRDWTDLSCDTQKGTDIFIVLIICLSTLSRQDAFLEAPSYLGHRQKHPYTMGNGESKPKETKDADVIDPDAKAASMLAKQMVRGPVRFQQLPEATGDTAEEAATAQKTTDETKEVSAILKSGVSVVRTAMGTYGGREGVVAGALTQAIFCDLIDEMFPSKSSTPNTDDMKKLVNYATR</sequence>
<dbReference type="KEGG" id="bfo:118431635"/>
<name>A0A9J7MGF6_BRAFL</name>
<reference evidence="1" key="1">
    <citation type="journal article" date="2020" name="Nat. Ecol. Evol.">
        <title>Deeply conserved synteny resolves early events in vertebrate evolution.</title>
        <authorList>
            <person name="Simakov O."/>
            <person name="Marletaz F."/>
            <person name="Yue J.X."/>
            <person name="O'Connell B."/>
            <person name="Jenkins J."/>
            <person name="Brandt A."/>
            <person name="Calef R."/>
            <person name="Tung C.H."/>
            <person name="Huang T.K."/>
            <person name="Schmutz J."/>
            <person name="Satoh N."/>
            <person name="Yu J.K."/>
            <person name="Putnam N.H."/>
            <person name="Green R.E."/>
            <person name="Rokhsar D.S."/>
        </authorList>
    </citation>
    <scope>NUCLEOTIDE SEQUENCE [LARGE SCALE GENOMIC DNA]</scope>
    <source>
        <strain evidence="1">S238N-H82</strain>
    </source>
</reference>
<keyword evidence="1" id="KW-1185">Reference proteome</keyword>